<evidence type="ECO:0000256" key="1">
    <source>
        <dbReference type="SAM" id="Phobius"/>
    </source>
</evidence>
<accession>A0ABR6RAR3</accession>
<feature type="transmembrane region" description="Helical" evidence="1">
    <location>
        <begin position="80"/>
        <end position="101"/>
    </location>
</feature>
<feature type="transmembrane region" description="Helical" evidence="1">
    <location>
        <begin position="146"/>
        <end position="166"/>
    </location>
</feature>
<keyword evidence="1" id="KW-0812">Transmembrane</keyword>
<dbReference type="Proteomes" id="UP000562492">
    <property type="component" value="Unassembled WGS sequence"/>
</dbReference>
<evidence type="ECO:0000313" key="3">
    <source>
        <dbReference type="Proteomes" id="UP000562492"/>
    </source>
</evidence>
<reference evidence="2 3" key="1">
    <citation type="submission" date="2020-08" db="EMBL/GenBank/DDBJ databases">
        <title>Functional genomics of gut bacteria from endangered species of beetles.</title>
        <authorList>
            <person name="Carlos-Shanley C."/>
        </authorList>
    </citation>
    <scope>NUCLEOTIDE SEQUENCE [LARGE SCALE GENOMIC DNA]</scope>
    <source>
        <strain evidence="2 3">S00124</strain>
    </source>
</reference>
<sequence length="168" mass="19147">MTLLAWTLGLYALLELLFHGISYGVARIMEREARKQGLPLKPSRAHWQAIFYRLFAVAAIALMSHWYAQAISDVGWKQALAVVAVICLVVTAVIGTDISIIQHLKKQSATHFVNMREMSLLHILRHLPAHRHWYFSKAYLPYARRANFGVGLLSLLLLYLDLRAYYAA</sequence>
<keyword evidence="1" id="KW-1133">Transmembrane helix</keyword>
<organism evidence="2 3">
    <name type="scientific">Comamonas odontotermitis</name>
    <dbReference type="NCBI Taxonomy" id="379895"/>
    <lineage>
        <taxon>Bacteria</taxon>
        <taxon>Pseudomonadati</taxon>
        <taxon>Pseudomonadota</taxon>
        <taxon>Betaproteobacteria</taxon>
        <taxon>Burkholderiales</taxon>
        <taxon>Comamonadaceae</taxon>
        <taxon>Comamonas</taxon>
    </lineage>
</organism>
<comment type="caution">
    <text evidence="2">The sequence shown here is derived from an EMBL/GenBank/DDBJ whole genome shotgun (WGS) entry which is preliminary data.</text>
</comment>
<keyword evidence="3" id="KW-1185">Reference proteome</keyword>
<keyword evidence="1" id="KW-0472">Membrane</keyword>
<gene>
    <name evidence="2" type="ORF">HNP33_000285</name>
</gene>
<feature type="transmembrane region" description="Helical" evidence="1">
    <location>
        <begin position="6"/>
        <end position="29"/>
    </location>
</feature>
<proteinExistence type="predicted"/>
<protein>
    <submittedName>
        <fullName evidence="2">Type III secretory pathway component EscS</fullName>
    </submittedName>
</protein>
<dbReference type="RefSeq" id="WP_184704488.1">
    <property type="nucleotide sequence ID" value="NZ_JACHKZ010000001.1"/>
</dbReference>
<feature type="transmembrane region" description="Helical" evidence="1">
    <location>
        <begin position="50"/>
        <end position="68"/>
    </location>
</feature>
<evidence type="ECO:0000313" key="2">
    <source>
        <dbReference type="EMBL" id="MBB6576237.1"/>
    </source>
</evidence>
<dbReference type="EMBL" id="JACHKZ010000001">
    <property type="protein sequence ID" value="MBB6576237.1"/>
    <property type="molecule type" value="Genomic_DNA"/>
</dbReference>
<name>A0ABR6RAR3_9BURK</name>